<dbReference type="SMART" id="SM01329">
    <property type="entry name" value="Iso_dh"/>
    <property type="match status" value="1"/>
</dbReference>
<feature type="site" description="Critical for catalysis" evidence="10">
    <location>
        <position position="210"/>
    </location>
</feature>
<dbReference type="Gene3D" id="3.40.718.10">
    <property type="entry name" value="Isopropylmalate Dehydrogenase"/>
    <property type="match status" value="1"/>
</dbReference>
<dbReference type="EMBL" id="CYRX01000025">
    <property type="protein sequence ID" value="CUH60443.1"/>
    <property type="molecule type" value="Genomic_DNA"/>
</dbReference>
<dbReference type="RefSeq" id="WP_058123409.1">
    <property type="nucleotide sequence ID" value="NZ_CYRX01000025.1"/>
</dbReference>
<gene>
    <name evidence="15" type="primary">icd_1</name>
    <name evidence="15" type="ORF">THS5294_01736</name>
</gene>
<evidence type="ECO:0000256" key="9">
    <source>
        <dbReference type="PIRNR" id="PIRNR000108"/>
    </source>
</evidence>
<evidence type="ECO:0000256" key="5">
    <source>
        <dbReference type="ARBA" id="ARBA00022842"/>
    </source>
</evidence>
<dbReference type="InterPro" id="IPR024084">
    <property type="entry name" value="IsoPropMal-DH-like_dom"/>
</dbReference>
<keyword evidence="3 9" id="KW-0816">Tricarboxylic acid cycle</keyword>
<name>A0A0P1EZ08_9RHOB</name>
<comment type="catalytic activity">
    <reaction evidence="9">
        <text>D-threo-isocitrate + NADP(+) = 2-oxoglutarate + CO2 + NADPH</text>
        <dbReference type="Rhea" id="RHEA:19629"/>
        <dbReference type="ChEBI" id="CHEBI:15562"/>
        <dbReference type="ChEBI" id="CHEBI:16526"/>
        <dbReference type="ChEBI" id="CHEBI:16810"/>
        <dbReference type="ChEBI" id="CHEBI:57783"/>
        <dbReference type="ChEBI" id="CHEBI:58349"/>
        <dbReference type="EC" id="1.1.1.42"/>
    </reaction>
</comment>
<sequence length="402" mass="45014">MTKIKVDNPIVEMDGDEMTRIMWDFIKTKLILPYLDIDLLYYDLGIESRDATNDQITIDAAEKTKEVGVAVKCATITPDEARVEEFGLKQMWRSPNGTIRNILGGVVFRQPIICRNVPRLVPGWTKPIVIGRHAFGDQYKATDMKFPGPGKLTMKFVGEDGTVDEREVFNAPSAGVFMGMYNLDDSIRDFARASFNYGLNIGWPVYLSTKNTILKQYDGRFLELFQEVFDAEFADQFKNAGIWYEHRLIDDMVACAMKWNGGVVWATKNYDGDVQSDTVAQGFGSLGMMASQLMTPDGAIVEAEAAHGTVTRHYRQHQAGEQTSTNSIASIYAWTGGLKHRAKLDHNAELMRFAETLEKVIVDTVESGFMTKDLALLVGPDQGWLTTMGFLEKIDENLQAAL</sequence>
<dbReference type="PANTHER" id="PTHR11822">
    <property type="entry name" value="NADP-SPECIFIC ISOCITRATE DEHYDROGENASE"/>
    <property type="match status" value="1"/>
</dbReference>
<dbReference type="EC" id="1.1.1.42" evidence="9"/>
<evidence type="ECO:0000256" key="7">
    <source>
        <dbReference type="ARBA" id="ARBA00023002"/>
    </source>
</evidence>
<dbReference type="InterPro" id="IPR019818">
    <property type="entry name" value="IsoCit/isopropylmalate_DH_CS"/>
</dbReference>
<feature type="binding site" evidence="12">
    <location>
        <position position="273"/>
    </location>
    <ligand>
        <name>Mn(2+)</name>
        <dbReference type="ChEBI" id="CHEBI:29035"/>
    </ligand>
</feature>
<organism evidence="15 16">
    <name type="scientific">Thalassobacter stenotrophicus</name>
    <dbReference type="NCBI Taxonomy" id="266809"/>
    <lineage>
        <taxon>Bacteria</taxon>
        <taxon>Pseudomonadati</taxon>
        <taxon>Pseudomonadota</taxon>
        <taxon>Alphaproteobacteria</taxon>
        <taxon>Rhodobacterales</taxon>
        <taxon>Roseobacteraceae</taxon>
        <taxon>Thalassobacter</taxon>
    </lineage>
</organism>
<accession>A0A0P1EZ08</accession>
<dbReference type="PIRSF" id="PIRSF000108">
    <property type="entry name" value="IDH_NADP"/>
    <property type="match status" value="1"/>
</dbReference>
<evidence type="ECO:0000256" key="11">
    <source>
        <dbReference type="PIRSR" id="PIRSR000108-2"/>
    </source>
</evidence>
<dbReference type="PROSITE" id="PS00470">
    <property type="entry name" value="IDH_IMDH"/>
    <property type="match status" value="1"/>
</dbReference>
<evidence type="ECO:0000313" key="16">
    <source>
        <dbReference type="Proteomes" id="UP000051298"/>
    </source>
</evidence>
<feature type="binding site" evidence="13">
    <location>
        <begin position="75"/>
        <end position="77"/>
    </location>
    <ligand>
        <name>NADP(+)</name>
        <dbReference type="ChEBI" id="CHEBI:58349"/>
    </ligand>
</feature>
<dbReference type="Pfam" id="PF00180">
    <property type="entry name" value="Iso_dh"/>
    <property type="match status" value="1"/>
</dbReference>
<dbReference type="PANTHER" id="PTHR11822:SF21">
    <property type="entry name" value="ISOCITRATE DEHYDROGENASE [NADP], MITOCHONDRIAL"/>
    <property type="match status" value="1"/>
</dbReference>
<evidence type="ECO:0000256" key="4">
    <source>
        <dbReference type="ARBA" id="ARBA00022723"/>
    </source>
</evidence>
<feature type="binding site" evidence="13">
    <location>
        <position position="82"/>
    </location>
    <ligand>
        <name>NADP(+)</name>
        <dbReference type="ChEBI" id="CHEBI:58349"/>
    </ligand>
</feature>
<evidence type="ECO:0000259" key="14">
    <source>
        <dbReference type="SMART" id="SM01329"/>
    </source>
</evidence>
<dbReference type="STRING" id="266809.PM03_05250"/>
<evidence type="ECO:0000256" key="12">
    <source>
        <dbReference type="PIRSR" id="PIRSR000108-3"/>
    </source>
</evidence>
<feature type="binding site" evidence="13">
    <location>
        <position position="258"/>
    </location>
    <ligand>
        <name>NADP(+)</name>
        <dbReference type="ChEBI" id="CHEBI:58349"/>
    </ligand>
</feature>
<dbReference type="GO" id="GO:0051287">
    <property type="term" value="F:NAD binding"/>
    <property type="evidence" value="ECO:0007669"/>
    <property type="project" value="InterPro"/>
</dbReference>
<dbReference type="AlphaFoldDB" id="A0A0P1EZ08"/>
<feature type="binding site" evidence="11">
    <location>
        <begin position="94"/>
        <end position="100"/>
    </location>
    <ligand>
        <name>D-threo-isocitrate</name>
        <dbReference type="ChEBI" id="CHEBI:15562"/>
    </ligand>
</feature>
<proteinExistence type="inferred from homology"/>
<evidence type="ECO:0000256" key="10">
    <source>
        <dbReference type="PIRSR" id="PIRSR000108-1"/>
    </source>
</evidence>
<feature type="site" description="Critical for catalysis" evidence="10">
    <location>
        <position position="139"/>
    </location>
</feature>
<evidence type="ECO:0000256" key="2">
    <source>
        <dbReference type="ARBA" id="ARBA00007769"/>
    </source>
</evidence>
<evidence type="ECO:0000256" key="3">
    <source>
        <dbReference type="ARBA" id="ARBA00022532"/>
    </source>
</evidence>
<protein>
    <recommendedName>
        <fullName evidence="9">Isocitrate dehydrogenase [NADP]</fullName>
        <ecNumber evidence="9">1.1.1.42</ecNumber>
    </recommendedName>
</protein>
<feature type="binding site" evidence="12">
    <location>
        <position position="250"/>
    </location>
    <ligand>
        <name>Mn(2+)</name>
        <dbReference type="ChEBI" id="CHEBI:29035"/>
    </ligand>
</feature>
<keyword evidence="4 9" id="KW-0479">Metal-binding</keyword>
<evidence type="ECO:0000256" key="8">
    <source>
        <dbReference type="ARBA" id="ARBA00023211"/>
    </source>
</evidence>
<feature type="binding site" evidence="11">
    <location>
        <position position="132"/>
    </location>
    <ligand>
        <name>D-threo-isocitrate</name>
        <dbReference type="ChEBI" id="CHEBI:15562"/>
    </ligand>
</feature>
<feature type="binding site" evidence="13">
    <location>
        <position position="326"/>
    </location>
    <ligand>
        <name>NADP(+)</name>
        <dbReference type="ChEBI" id="CHEBI:58349"/>
    </ligand>
</feature>
<reference evidence="15 16" key="1">
    <citation type="submission" date="2015-09" db="EMBL/GenBank/DDBJ databases">
        <authorList>
            <consortium name="Swine Surveillance"/>
        </authorList>
    </citation>
    <scope>NUCLEOTIDE SEQUENCE [LARGE SCALE GENOMIC DNA]</scope>
    <source>
        <strain evidence="15 16">CECT 5294</strain>
    </source>
</reference>
<feature type="binding site" evidence="11">
    <location>
        <position position="109"/>
    </location>
    <ligand>
        <name>D-threo-isocitrate</name>
        <dbReference type="ChEBI" id="CHEBI:15562"/>
    </ligand>
</feature>
<evidence type="ECO:0000313" key="15">
    <source>
        <dbReference type="EMBL" id="CUH60443.1"/>
    </source>
</evidence>
<keyword evidence="6 9" id="KW-0521">NADP</keyword>
<dbReference type="InterPro" id="IPR004790">
    <property type="entry name" value="Isocitrate_DH_NADP"/>
</dbReference>
<keyword evidence="5 9" id="KW-0460">Magnesium</keyword>
<dbReference type="NCBIfam" id="NF006156">
    <property type="entry name" value="PRK08299.1"/>
    <property type="match status" value="1"/>
</dbReference>
<feature type="domain" description="Isopropylmalate dehydrogenase-like" evidence="14">
    <location>
        <begin position="9"/>
        <end position="394"/>
    </location>
</feature>
<dbReference type="Proteomes" id="UP000051298">
    <property type="component" value="Unassembled WGS sequence"/>
</dbReference>
<feature type="binding site" evidence="11">
    <location>
        <position position="77"/>
    </location>
    <ligand>
        <name>D-threo-isocitrate</name>
        <dbReference type="ChEBI" id="CHEBI:15562"/>
    </ligand>
</feature>
<evidence type="ECO:0000256" key="1">
    <source>
        <dbReference type="ARBA" id="ARBA00001936"/>
    </source>
</evidence>
<dbReference type="GO" id="GO:0004450">
    <property type="term" value="F:isocitrate dehydrogenase (NADP+) activity"/>
    <property type="evidence" value="ECO:0007669"/>
    <property type="project" value="UniProtKB-UniRule"/>
</dbReference>
<comment type="similarity">
    <text evidence="2 9">Belongs to the isocitrate and isopropylmalate dehydrogenases family.</text>
</comment>
<evidence type="ECO:0000256" key="6">
    <source>
        <dbReference type="ARBA" id="ARBA00022857"/>
    </source>
</evidence>
<dbReference type="NCBIfam" id="TIGR00127">
    <property type="entry name" value="nadp_idh_euk"/>
    <property type="match status" value="1"/>
</dbReference>
<keyword evidence="7 9" id="KW-0560">Oxidoreductase</keyword>
<comment type="cofactor">
    <cofactor evidence="9 12">
        <name>Mg(2+)</name>
        <dbReference type="ChEBI" id="CHEBI:18420"/>
    </cofactor>
    <cofactor evidence="9 12">
        <name>Mn(2+)</name>
        <dbReference type="ChEBI" id="CHEBI:29035"/>
    </cofactor>
    <text evidence="9 12">Binds 1 Mg(2+) or Mn(2+) ion per subunit.</text>
</comment>
<feature type="binding site" evidence="13">
    <location>
        <begin position="308"/>
        <end position="313"/>
    </location>
    <ligand>
        <name>NADP(+)</name>
        <dbReference type="ChEBI" id="CHEBI:58349"/>
    </ligand>
</feature>
<dbReference type="GO" id="GO:0006099">
    <property type="term" value="P:tricarboxylic acid cycle"/>
    <property type="evidence" value="ECO:0007669"/>
    <property type="project" value="UniProtKB-KW"/>
</dbReference>
<dbReference type="SUPFAM" id="SSF53659">
    <property type="entry name" value="Isocitrate/Isopropylmalate dehydrogenase-like"/>
    <property type="match status" value="1"/>
</dbReference>
<keyword evidence="8 9" id="KW-0464">Manganese</keyword>
<dbReference type="GO" id="GO:0000287">
    <property type="term" value="F:magnesium ion binding"/>
    <property type="evidence" value="ECO:0007669"/>
    <property type="project" value="InterPro"/>
</dbReference>
<dbReference type="GO" id="GO:0006102">
    <property type="term" value="P:isocitrate metabolic process"/>
    <property type="evidence" value="ECO:0007669"/>
    <property type="project" value="UniProtKB-UniRule"/>
</dbReference>
<comment type="cofactor">
    <cofactor evidence="1">
        <name>Mn(2+)</name>
        <dbReference type="ChEBI" id="CHEBI:29035"/>
    </cofactor>
</comment>
<evidence type="ECO:0000256" key="13">
    <source>
        <dbReference type="PIRSR" id="PIRSR000108-4"/>
    </source>
</evidence>
<dbReference type="eggNOG" id="COG0538">
    <property type="taxonomic scope" value="Bacteria"/>
</dbReference>